<reference evidence="2 3" key="1">
    <citation type="submission" date="2020-03" db="EMBL/GenBank/DDBJ databases">
        <title>Draft Genome Sequence of Cudoniella acicularis.</title>
        <authorList>
            <person name="Buettner E."/>
            <person name="Kellner H."/>
        </authorList>
    </citation>
    <scope>NUCLEOTIDE SEQUENCE [LARGE SCALE GENOMIC DNA]</scope>
    <source>
        <strain evidence="2 3">DSM 108380</strain>
    </source>
</reference>
<gene>
    <name evidence="2" type="ORF">G7Y89_g7151</name>
</gene>
<feature type="compositionally biased region" description="Basic and acidic residues" evidence="1">
    <location>
        <begin position="202"/>
        <end position="247"/>
    </location>
</feature>
<evidence type="ECO:0000313" key="2">
    <source>
        <dbReference type="EMBL" id="KAF4630980.1"/>
    </source>
</evidence>
<proteinExistence type="predicted"/>
<feature type="compositionally biased region" description="Basic and acidic residues" evidence="1">
    <location>
        <begin position="254"/>
        <end position="263"/>
    </location>
</feature>
<comment type="caution">
    <text evidence="2">The sequence shown here is derived from an EMBL/GenBank/DDBJ whole genome shotgun (WGS) entry which is preliminary data.</text>
</comment>
<feature type="compositionally biased region" description="Basic and acidic residues" evidence="1">
    <location>
        <begin position="97"/>
        <end position="136"/>
    </location>
</feature>
<sequence length="263" mass="31756">MLDEVVSPRMRHPRTMTLLVLPLLLPEGPRRRSHSHVHAARVEDELDPRFSPSVPTPPDPRRRIPRDLRDRDEEFKRRSYPVPIDQPRKLSPPFMASKRDSLRERDRRDRGSRDRESRDREREPRSKSRGEHKVSWKDISSLNTAAGLWRKNSKDSSQDESRPRTSRDDRDYRRRERDRERDARDSDRDREPVRPRVQIRRSSHEDVVRRDRDYDRDRDRDRERERDTIGRGQDNRSFRDRDRDRRAASPVRGVDGRRYPSHA</sequence>
<protein>
    <submittedName>
        <fullName evidence="2">Uncharacterized protein</fullName>
    </submittedName>
</protein>
<evidence type="ECO:0000313" key="3">
    <source>
        <dbReference type="Proteomes" id="UP000566819"/>
    </source>
</evidence>
<dbReference type="Proteomes" id="UP000566819">
    <property type="component" value="Unassembled WGS sequence"/>
</dbReference>
<feature type="compositionally biased region" description="Basic and acidic residues" evidence="1">
    <location>
        <begin position="59"/>
        <end position="77"/>
    </location>
</feature>
<dbReference type="AlphaFoldDB" id="A0A8H4RJ45"/>
<evidence type="ECO:0000256" key="1">
    <source>
        <dbReference type="SAM" id="MobiDB-lite"/>
    </source>
</evidence>
<name>A0A8H4RJ45_9HELO</name>
<keyword evidence="3" id="KW-1185">Reference proteome</keyword>
<feature type="compositionally biased region" description="Basic and acidic residues" evidence="1">
    <location>
        <begin position="152"/>
        <end position="194"/>
    </location>
</feature>
<accession>A0A8H4RJ45</accession>
<feature type="region of interest" description="Disordered" evidence="1">
    <location>
        <begin position="28"/>
        <end position="263"/>
    </location>
</feature>
<dbReference type="EMBL" id="JAAMPI010000490">
    <property type="protein sequence ID" value="KAF4630980.1"/>
    <property type="molecule type" value="Genomic_DNA"/>
</dbReference>
<organism evidence="2 3">
    <name type="scientific">Cudoniella acicularis</name>
    <dbReference type="NCBI Taxonomy" id="354080"/>
    <lineage>
        <taxon>Eukaryota</taxon>
        <taxon>Fungi</taxon>
        <taxon>Dikarya</taxon>
        <taxon>Ascomycota</taxon>
        <taxon>Pezizomycotina</taxon>
        <taxon>Leotiomycetes</taxon>
        <taxon>Helotiales</taxon>
        <taxon>Tricladiaceae</taxon>
        <taxon>Cudoniella</taxon>
    </lineage>
</organism>